<keyword evidence="5" id="KW-0804">Transcription</keyword>
<feature type="compositionally biased region" description="Low complexity" evidence="7">
    <location>
        <begin position="1"/>
        <end position="15"/>
    </location>
</feature>
<dbReference type="InterPro" id="IPR007219">
    <property type="entry name" value="XnlR_reg_dom"/>
</dbReference>
<dbReference type="STRING" id="573508.A0A1E3BKE9"/>
<feature type="region of interest" description="Disordered" evidence="7">
    <location>
        <begin position="83"/>
        <end position="105"/>
    </location>
</feature>
<name>A0A1E3BKE9_ASPCR</name>
<dbReference type="GO" id="GO:0008270">
    <property type="term" value="F:zinc ion binding"/>
    <property type="evidence" value="ECO:0007669"/>
    <property type="project" value="InterPro"/>
</dbReference>
<dbReference type="GO" id="GO:0006351">
    <property type="term" value="P:DNA-templated transcription"/>
    <property type="evidence" value="ECO:0007669"/>
    <property type="project" value="InterPro"/>
</dbReference>
<evidence type="ECO:0000256" key="6">
    <source>
        <dbReference type="ARBA" id="ARBA00023242"/>
    </source>
</evidence>
<gene>
    <name evidence="9" type="ORF">SI65_02306</name>
</gene>
<dbReference type="Pfam" id="PF04082">
    <property type="entry name" value="Fungal_trans"/>
    <property type="match status" value="1"/>
</dbReference>
<evidence type="ECO:0000259" key="8">
    <source>
        <dbReference type="PROSITE" id="PS50048"/>
    </source>
</evidence>
<dbReference type="CDD" id="cd12148">
    <property type="entry name" value="fungal_TF_MHR"/>
    <property type="match status" value="1"/>
</dbReference>
<feature type="domain" description="Zn(2)-C6 fungal-type" evidence="8">
    <location>
        <begin position="24"/>
        <end position="53"/>
    </location>
</feature>
<dbReference type="GO" id="GO:0005634">
    <property type="term" value="C:nucleus"/>
    <property type="evidence" value="ECO:0007669"/>
    <property type="project" value="UniProtKB-SubCell"/>
</dbReference>
<dbReference type="PROSITE" id="PS50048">
    <property type="entry name" value="ZN2_CY6_FUNGAL_2"/>
    <property type="match status" value="1"/>
</dbReference>
<keyword evidence="2" id="KW-0479">Metal-binding</keyword>
<keyword evidence="4" id="KW-0238">DNA-binding</keyword>
<reference evidence="9 10" key="1">
    <citation type="journal article" date="2016" name="BMC Genomics">
        <title>Comparative genomic and transcriptomic analyses of the Fuzhuan brick tea-fermentation fungus Aspergillus cristatus.</title>
        <authorList>
            <person name="Ge Y."/>
            <person name="Wang Y."/>
            <person name="Liu Y."/>
            <person name="Tan Y."/>
            <person name="Ren X."/>
            <person name="Zhang X."/>
            <person name="Hyde K.D."/>
            <person name="Liu Y."/>
            <person name="Liu Z."/>
        </authorList>
    </citation>
    <scope>NUCLEOTIDE SEQUENCE [LARGE SCALE GENOMIC DNA]</scope>
    <source>
        <strain evidence="9 10">GZAAS20.1005</strain>
    </source>
</reference>
<evidence type="ECO:0000256" key="2">
    <source>
        <dbReference type="ARBA" id="ARBA00022723"/>
    </source>
</evidence>
<organism evidence="9 10">
    <name type="scientific">Aspergillus cristatus</name>
    <name type="common">Chinese Fuzhuan brick tea-fermentation fungus</name>
    <name type="synonym">Eurotium cristatum</name>
    <dbReference type="NCBI Taxonomy" id="573508"/>
    <lineage>
        <taxon>Eukaryota</taxon>
        <taxon>Fungi</taxon>
        <taxon>Dikarya</taxon>
        <taxon>Ascomycota</taxon>
        <taxon>Pezizomycotina</taxon>
        <taxon>Eurotiomycetes</taxon>
        <taxon>Eurotiomycetidae</taxon>
        <taxon>Eurotiales</taxon>
        <taxon>Aspergillaceae</taxon>
        <taxon>Aspergillus</taxon>
        <taxon>Aspergillus subgen. Aspergillus</taxon>
    </lineage>
</organism>
<dbReference type="SUPFAM" id="SSF57701">
    <property type="entry name" value="Zn2/Cys6 DNA-binding domain"/>
    <property type="match status" value="1"/>
</dbReference>
<accession>A0A1E3BKE9</accession>
<keyword evidence="6" id="KW-0539">Nucleus</keyword>
<evidence type="ECO:0000256" key="1">
    <source>
        <dbReference type="ARBA" id="ARBA00004123"/>
    </source>
</evidence>
<evidence type="ECO:0000256" key="4">
    <source>
        <dbReference type="ARBA" id="ARBA00023125"/>
    </source>
</evidence>
<keyword evidence="10" id="KW-1185">Reference proteome</keyword>
<dbReference type="InterPro" id="IPR001138">
    <property type="entry name" value="Zn2Cys6_DnaBD"/>
</dbReference>
<evidence type="ECO:0000256" key="5">
    <source>
        <dbReference type="ARBA" id="ARBA00023163"/>
    </source>
</evidence>
<evidence type="ECO:0000256" key="3">
    <source>
        <dbReference type="ARBA" id="ARBA00023015"/>
    </source>
</evidence>
<keyword evidence="3" id="KW-0805">Transcription regulation</keyword>
<dbReference type="EMBL" id="JXNT01000002">
    <property type="protein sequence ID" value="ODM21462.1"/>
    <property type="molecule type" value="Genomic_DNA"/>
</dbReference>
<dbReference type="Gene3D" id="4.10.240.10">
    <property type="entry name" value="Zn(2)-C6 fungal-type DNA-binding domain"/>
    <property type="match status" value="1"/>
</dbReference>
<feature type="region of interest" description="Disordered" evidence="7">
    <location>
        <begin position="1"/>
        <end position="22"/>
    </location>
</feature>
<dbReference type="InterPro" id="IPR036864">
    <property type="entry name" value="Zn2-C6_fun-type_DNA-bd_sf"/>
</dbReference>
<dbReference type="OrthoDB" id="435881at2759"/>
<dbReference type="CDD" id="cd00067">
    <property type="entry name" value="GAL4"/>
    <property type="match status" value="1"/>
</dbReference>
<proteinExistence type="predicted"/>
<dbReference type="PANTHER" id="PTHR31001">
    <property type="entry name" value="UNCHARACTERIZED TRANSCRIPTIONAL REGULATORY PROTEIN"/>
    <property type="match status" value="1"/>
</dbReference>
<evidence type="ECO:0000313" key="10">
    <source>
        <dbReference type="Proteomes" id="UP000094569"/>
    </source>
</evidence>
<sequence>MEEPSQSQTNPSSSPGRTSSYNRSCIQCNRRKVRCDRNDPCGRCVKGGERCVFPGPKRATRKLRRPPISEVVARLRQLEEEVERLRSGSPAGDNDVPTSVSSRSDALHANNYEGRLIVKEGKSRPSVEEMVYQVSDNLNPDPAHEVLLLSVCYAAIVSMDPDQCIEILGEDSETCIQKYRLAMDQALVRANFIKSQNIHVLQAAVLFLLCLRRKGGTRLVWAASAVVVRVAQGQGLHRDGQHLGLSPFDTEIRR</sequence>
<dbReference type="GO" id="GO:0000981">
    <property type="term" value="F:DNA-binding transcription factor activity, RNA polymerase II-specific"/>
    <property type="evidence" value="ECO:0007669"/>
    <property type="project" value="InterPro"/>
</dbReference>
<protein>
    <recommendedName>
        <fullName evidence="8">Zn(2)-C6 fungal-type domain-containing protein</fullName>
    </recommendedName>
</protein>
<dbReference type="Pfam" id="PF00172">
    <property type="entry name" value="Zn_clus"/>
    <property type="match status" value="1"/>
</dbReference>
<comment type="subcellular location">
    <subcellularLocation>
        <location evidence="1">Nucleus</location>
    </subcellularLocation>
</comment>
<dbReference type="InterPro" id="IPR050613">
    <property type="entry name" value="Sec_Metabolite_Reg"/>
</dbReference>
<dbReference type="AlphaFoldDB" id="A0A1E3BKE9"/>
<dbReference type="SMART" id="SM00066">
    <property type="entry name" value="GAL4"/>
    <property type="match status" value="1"/>
</dbReference>
<dbReference type="PANTHER" id="PTHR31001:SF50">
    <property type="entry name" value="ZN(II)2CYS6 TRANSCRIPTION FACTOR (EUROFUNG)"/>
    <property type="match status" value="1"/>
</dbReference>
<comment type="caution">
    <text evidence="9">The sequence shown here is derived from an EMBL/GenBank/DDBJ whole genome shotgun (WGS) entry which is preliminary data.</text>
</comment>
<evidence type="ECO:0000313" key="9">
    <source>
        <dbReference type="EMBL" id="ODM21462.1"/>
    </source>
</evidence>
<dbReference type="Proteomes" id="UP000094569">
    <property type="component" value="Unassembled WGS sequence"/>
</dbReference>
<dbReference type="GO" id="GO:0003677">
    <property type="term" value="F:DNA binding"/>
    <property type="evidence" value="ECO:0007669"/>
    <property type="project" value="UniProtKB-KW"/>
</dbReference>
<dbReference type="VEuPathDB" id="FungiDB:SI65_02306"/>
<evidence type="ECO:0000256" key="7">
    <source>
        <dbReference type="SAM" id="MobiDB-lite"/>
    </source>
</evidence>